<evidence type="ECO:0000313" key="1">
    <source>
        <dbReference type="EMBL" id="MEL1241691.1"/>
    </source>
</evidence>
<evidence type="ECO:0000313" key="2">
    <source>
        <dbReference type="Proteomes" id="UP001398556"/>
    </source>
</evidence>
<dbReference type="EMBL" id="JBBYHU010000024">
    <property type="protein sequence ID" value="MEL1241691.1"/>
    <property type="molecule type" value="Genomic_DNA"/>
</dbReference>
<sequence length="204" mass="23802">MIEEKIKYSTAFTAGALLLRETEAYISAISSMKDFYDGNESIDHNVIPVNAESSKKRLKHEIEKRVIAINNERLLDSFLTLDKNGKNLILFYGICKHYPIIKHFMLEVVLKKWQNLDYELEVTDFTNFLYRKMDFHPELQKITEKSIYKCGQVALKMLVDLGMLKKNKIQKTVISNMVLRECCNAGDLWFLDVLLLSEIEKQEI</sequence>
<accession>A0ABU9HP06</accession>
<name>A0ABU9HP06_9FLAO</name>
<gene>
    <name evidence="1" type="ORF">AAEO59_11580</name>
</gene>
<protein>
    <submittedName>
        <fullName evidence="1">BrxA family protein</fullName>
    </submittedName>
</protein>
<dbReference type="InterPro" id="IPR023137">
    <property type="entry name" value="BrxA_sf"/>
</dbReference>
<dbReference type="Proteomes" id="UP001398556">
    <property type="component" value="Unassembled WGS sequence"/>
</dbReference>
<proteinExistence type="predicted"/>
<organism evidence="1 2">
    <name type="scientific">Flavobacterium flavipallidum</name>
    <dbReference type="NCBI Taxonomy" id="3139140"/>
    <lineage>
        <taxon>Bacteria</taxon>
        <taxon>Pseudomonadati</taxon>
        <taxon>Bacteroidota</taxon>
        <taxon>Flavobacteriia</taxon>
        <taxon>Flavobacteriales</taxon>
        <taxon>Flavobacteriaceae</taxon>
        <taxon>Flavobacterium</taxon>
    </lineage>
</organism>
<dbReference type="InterPro" id="IPR014948">
    <property type="entry name" value="BrxA"/>
</dbReference>
<keyword evidence="2" id="KW-1185">Reference proteome</keyword>
<dbReference type="Gene3D" id="1.10.3540.10">
    <property type="entry name" value="uncharacterized protein from magnetospirillum magneticum domain"/>
    <property type="match status" value="1"/>
</dbReference>
<comment type="caution">
    <text evidence="1">The sequence shown here is derived from an EMBL/GenBank/DDBJ whole genome shotgun (WGS) entry which is preliminary data.</text>
</comment>
<dbReference type="RefSeq" id="WP_341700904.1">
    <property type="nucleotide sequence ID" value="NZ_JBBYHU010000024.1"/>
</dbReference>
<reference evidence="1 2" key="1">
    <citation type="submission" date="2024-04" db="EMBL/GenBank/DDBJ databases">
        <title>Flavobacterium sp. DGU99 16S ribosomal RNA gene Genome sequencing and assembly.</title>
        <authorList>
            <person name="Park S."/>
        </authorList>
    </citation>
    <scope>NUCLEOTIDE SEQUENCE [LARGE SCALE GENOMIC DNA]</scope>
    <source>
        <strain evidence="1 2">DGU99</strain>
    </source>
</reference>
<dbReference type="Pfam" id="PF08849">
    <property type="entry name" value="BrxA"/>
    <property type="match status" value="1"/>
</dbReference>